<dbReference type="AlphaFoldDB" id="A0A1H3ICT1"/>
<dbReference type="GO" id="GO:0008718">
    <property type="term" value="F:D-amino-acid dehydrogenase activity"/>
    <property type="evidence" value="ECO:0007669"/>
    <property type="project" value="TreeGrafter"/>
</dbReference>
<dbReference type="STRING" id="576131.SAMN05444486_101979"/>
<dbReference type="Gene3D" id="3.50.50.60">
    <property type="entry name" value="FAD/NAD(P)-binding domain"/>
    <property type="match status" value="2"/>
</dbReference>
<dbReference type="Gene3D" id="3.30.9.10">
    <property type="entry name" value="D-Amino Acid Oxidase, subunit A, domain 2"/>
    <property type="match status" value="2"/>
</dbReference>
<dbReference type="GO" id="GO:0005737">
    <property type="term" value="C:cytoplasm"/>
    <property type="evidence" value="ECO:0007669"/>
    <property type="project" value="TreeGrafter"/>
</dbReference>
<dbReference type="PANTHER" id="PTHR13847:SF280">
    <property type="entry name" value="D-AMINO ACID DEHYDROGENASE"/>
    <property type="match status" value="1"/>
</dbReference>
<evidence type="ECO:0000313" key="4">
    <source>
        <dbReference type="EMBL" id="SDY25079.1"/>
    </source>
</evidence>
<dbReference type="GO" id="GO:0055130">
    <property type="term" value="P:D-alanine catabolic process"/>
    <property type="evidence" value="ECO:0007669"/>
    <property type="project" value="TreeGrafter"/>
</dbReference>
<evidence type="ECO:0000259" key="3">
    <source>
        <dbReference type="Pfam" id="PF01266"/>
    </source>
</evidence>
<evidence type="ECO:0000313" key="5">
    <source>
        <dbReference type="Proteomes" id="UP000199026"/>
    </source>
</evidence>
<dbReference type="PANTHER" id="PTHR13847">
    <property type="entry name" value="SARCOSINE DEHYDROGENASE-RELATED"/>
    <property type="match status" value="1"/>
</dbReference>
<evidence type="ECO:0000256" key="1">
    <source>
        <dbReference type="ARBA" id="ARBA00009410"/>
    </source>
</evidence>
<dbReference type="InterPro" id="IPR036188">
    <property type="entry name" value="FAD/NAD-bd_sf"/>
</dbReference>
<comment type="similarity">
    <text evidence="1">Belongs to the DadA oxidoreductase family.</text>
</comment>
<dbReference type="SUPFAM" id="SSF51905">
    <property type="entry name" value="FAD/NAD(P)-binding domain"/>
    <property type="match status" value="1"/>
</dbReference>
<feature type="domain" description="FAD dependent oxidoreductase" evidence="3">
    <location>
        <begin position="24"/>
        <end position="417"/>
    </location>
</feature>
<sequence length="447" mass="48389">MMRGIPLGLQNAPEHVGALPAEADAVIIGGGVIGICAAYYLAQRGLKALVLEKGRVAAEQSGRNWGWIRKTGRDYAELPIVIEAQERWEELAKVCKDDFGLRRAGVTFLPKNEEQLAKYEVWAREFGAAAGTKMLGAAQVAAMLPDAINPWGGAMHTPDDMVAEPFEAVPAIARAAVLAGAIVREGCAVRGLVRAGGAVSGVVTEAGEVKTRLVLVAAGSWSSLFLRREGVSIPQLSVRSNVLATAPMPSFFEGAAGEDAMSFRRRKDGGYTMASLGVNHLWVGPDALRHVPHYRQLIVGGDFGMSYRPPAPKDWPDGLLTKRRWGLDEETPFERMRVLDPQPSDKALDRMLDKFAARFPKVGRPKVARRWAGMIDTMPDVVPIVDHAPIEGLSICTGMCGHGFGIGPAFGRIMADMMVGRDVGHDLTRFRLARFDSYAKLELGPDV</sequence>
<accession>A0A1H3ICT1</accession>
<reference evidence="4 5" key="1">
    <citation type="submission" date="2016-10" db="EMBL/GenBank/DDBJ databases">
        <authorList>
            <person name="de Groot N.N."/>
        </authorList>
    </citation>
    <scope>NUCLEOTIDE SEQUENCE [LARGE SCALE GENOMIC DNA]</scope>
    <source>
        <strain evidence="4 5">DSM 24677</strain>
    </source>
</reference>
<dbReference type="Proteomes" id="UP000199026">
    <property type="component" value="Unassembled WGS sequence"/>
</dbReference>
<dbReference type="EMBL" id="FNPR01000001">
    <property type="protein sequence ID" value="SDY25079.1"/>
    <property type="molecule type" value="Genomic_DNA"/>
</dbReference>
<keyword evidence="2" id="KW-0560">Oxidoreductase</keyword>
<proteinExistence type="inferred from homology"/>
<name>A0A1H3ICT1_9RHOB</name>
<dbReference type="Pfam" id="PF01266">
    <property type="entry name" value="DAO"/>
    <property type="match status" value="1"/>
</dbReference>
<organism evidence="4 5">
    <name type="scientific">Lentibacter algarum</name>
    <dbReference type="NCBI Taxonomy" id="576131"/>
    <lineage>
        <taxon>Bacteria</taxon>
        <taxon>Pseudomonadati</taxon>
        <taxon>Pseudomonadota</taxon>
        <taxon>Alphaproteobacteria</taxon>
        <taxon>Rhodobacterales</taxon>
        <taxon>Roseobacteraceae</taxon>
        <taxon>Lentibacter</taxon>
    </lineage>
</organism>
<dbReference type="InterPro" id="IPR006076">
    <property type="entry name" value="FAD-dep_OxRdtase"/>
</dbReference>
<evidence type="ECO:0000256" key="2">
    <source>
        <dbReference type="ARBA" id="ARBA00023002"/>
    </source>
</evidence>
<protein>
    <submittedName>
        <fullName evidence="4">Glycine/D-amino acid oxidase</fullName>
    </submittedName>
</protein>
<dbReference type="GO" id="GO:0005886">
    <property type="term" value="C:plasma membrane"/>
    <property type="evidence" value="ECO:0007669"/>
    <property type="project" value="TreeGrafter"/>
</dbReference>
<keyword evidence="5" id="KW-1185">Reference proteome</keyword>
<gene>
    <name evidence="4" type="ORF">SAMN05444486_101979</name>
</gene>